<organism evidence="3 4">
    <name type="scientific">Ephemerocybe angulata</name>
    <dbReference type="NCBI Taxonomy" id="980116"/>
    <lineage>
        <taxon>Eukaryota</taxon>
        <taxon>Fungi</taxon>
        <taxon>Dikarya</taxon>
        <taxon>Basidiomycota</taxon>
        <taxon>Agaricomycotina</taxon>
        <taxon>Agaricomycetes</taxon>
        <taxon>Agaricomycetidae</taxon>
        <taxon>Agaricales</taxon>
        <taxon>Agaricineae</taxon>
        <taxon>Psathyrellaceae</taxon>
        <taxon>Ephemerocybe</taxon>
    </lineage>
</organism>
<dbReference type="EMBL" id="JAACJK010000067">
    <property type="protein sequence ID" value="KAF5334674.1"/>
    <property type="molecule type" value="Genomic_DNA"/>
</dbReference>
<evidence type="ECO:0000313" key="4">
    <source>
        <dbReference type="Proteomes" id="UP000541558"/>
    </source>
</evidence>
<feature type="transmembrane region" description="Helical" evidence="2">
    <location>
        <begin position="362"/>
        <end position="384"/>
    </location>
</feature>
<name>A0A8H5C4L7_9AGAR</name>
<feature type="transmembrane region" description="Helical" evidence="2">
    <location>
        <begin position="39"/>
        <end position="65"/>
    </location>
</feature>
<evidence type="ECO:0000313" key="3">
    <source>
        <dbReference type="EMBL" id="KAF5334674.1"/>
    </source>
</evidence>
<feature type="transmembrane region" description="Helical" evidence="2">
    <location>
        <begin position="328"/>
        <end position="350"/>
    </location>
</feature>
<keyword evidence="2" id="KW-0472">Membrane</keyword>
<dbReference type="AlphaFoldDB" id="A0A8H5C4L7"/>
<reference evidence="3 4" key="1">
    <citation type="journal article" date="2020" name="ISME J.">
        <title>Uncovering the hidden diversity of litter-decomposition mechanisms in mushroom-forming fungi.</title>
        <authorList>
            <person name="Floudas D."/>
            <person name="Bentzer J."/>
            <person name="Ahren D."/>
            <person name="Johansson T."/>
            <person name="Persson P."/>
            <person name="Tunlid A."/>
        </authorList>
    </citation>
    <scope>NUCLEOTIDE SEQUENCE [LARGE SCALE GENOMIC DNA]</scope>
    <source>
        <strain evidence="3 4">CBS 175.51</strain>
    </source>
</reference>
<feature type="region of interest" description="Disordered" evidence="1">
    <location>
        <begin position="394"/>
        <end position="435"/>
    </location>
</feature>
<feature type="transmembrane region" description="Helical" evidence="2">
    <location>
        <begin position="86"/>
        <end position="110"/>
    </location>
</feature>
<feature type="transmembrane region" description="Helical" evidence="2">
    <location>
        <begin position="187"/>
        <end position="209"/>
    </location>
</feature>
<protein>
    <submittedName>
        <fullName evidence="3">Uncharacterized protein</fullName>
    </submittedName>
</protein>
<dbReference type="Proteomes" id="UP000541558">
    <property type="component" value="Unassembled WGS sequence"/>
</dbReference>
<accession>A0A8H5C4L7</accession>
<keyword evidence="2" id="KW-0812">Transmembrane</keyword>
<feature type="transmembrane region" description="Helical" evidence="2">
    <location>
        <begin position="229"/>
        <end position="258"/>
    </location>
</feature>
<evidence type="ECO:0000256" key="1">
    <source>
        <dbReference type="SAM" id="MobiDB-lite"/>
    </source>
</evidence>
<comment type="caution">
    <text evidence="3">The sequence shown here is derived from an EMBL/GenBank/DDBJ whole genome shotgun (WGS) entry which is preliminary data.</text>
</comment>
<gene>
    <name evidence="3" type="ORF">D9611_011959</name>
</gene>
<sequence>MTAMLPSFWLPPPEVFVLSLVNPPGGIDDAVEDFETFDYIAATLSCVFYLGVQLRFLMFAISVLRSQRLYQMRRTHGDDKGRSSRFLLASIIISALYFVGGFMYIVAFGLRLRSLHRLVYVVPSSGFDNGDPYQVCGGHRFCLNTSYEFYWSNIKYDTAIACMMQIMVHLADCMLIYRCYIVFFDKLWVFVLSGIPFVVSLGFSLGSFGEALHVIRTHGFASSSFQNNAALNIAPHVFVGASVAVNVLVSASITIRVLCAHRRSLRMTARVAQDLSMLSRSSAAPGTVQLESSRAQQSQISPNLDIESLSLGEISLPQTQTYANVSAFLWESAAPSAAWGILTFAVGMVGRDHYASTSKASLTIRMVWVNLTVMAPQMIALSVIQRQKQASKLRQLSTGYSNPTQKALPSPRTDSVSGSSSQTATMTRTHTLIER</sequence>
<keyword evidence="4" id="KW-1185">Reference proteome</keyword>
<feature type="transmembrane region" description="Helical" evidence="2">
    <location>
        <begin position="158"/>
        <end position="180"/>
    </location>
</feature>
<keyword evidence="2" id="KW-1133">Transmembrane helix</keyword>
<evidence type="ECO:0000256" key="2">
    <source>
        <dbReference type="SAM" id="Phobius"/>
    </source>
</evidence>
<proteinExistence type="predicted"/>
<dbReference type="OrthoDB" id="10303212at2759"/>